<gene>
    <name evidence="2" type="ORF">U14_02886</name>
</gene>
<name>A0A081BMM5_9BACT</name>
<dbReference type="GO" id="GO:0004853">
    <property type="term" value="F:uroporphyrinogen decarboxylase activity"/>
    <property type="evidence" value="ECO:0007669"/>
    <property type="project" value="InterPro"/>
</dbReference>
<reference evidence="2" key="1">
    <citation type="journal article" date="2015" name="PeerJ">
        <title>First genomic representation of candidate bacterial phylum KSB3 points to enhanced environmental sensing as a trigger of wastewater bulking.</title>
        <authorList>
            <person name="Sekiguchi Y."/>
            <person name="Ohashi A."/>
            <person name="Parks D.H."/>
            <person name="Yamauchi T."/>
            <person name="Tyson G.W."/>
            <person name="Hugenholtz P."/>
        </authorList>
    </citation>
    <scope>NUCLEOTIDE SEQUENCE [LARGE SCALE GENOMIC DNA]</scope>
</reference>
<dbReference type="HOGENOM" id="CLU_666758_0_0_0"/>
<protein>
    <recommendedName>
        <fullName evidence="1">Uroporphyrinogen decarboxylase (URO-D) domain-containing protein</fullName>
    </recommendedName>
</protein>
<organism evidence="2">
    <name type="scientific">Candidatus Moduliflexus flocculans</name>
    <dbReference type="NCBI Taxonomy" id="1499966"/>
    <lineage>
        <taxon>Bacteria</taxon>
        <taxon>Candidatus Moduliflexota</taxon>
        <taxon>Candidatus Moduliflexia</taxon>
        <taxon>Candidatus Moduliflexales</taxon>
        <taxon>Candidatus Moduliflexaceae</taxon>
    </lineage>
</organism>
<dbReference type="GO" id="GO:0006779">
    <property type="term" value="P:porphyrin-containing compound biosynthetic process"/>
    <property type="evidence" value="ECO:0007669"/>
    <property type="project" value="InterPro"/>
</dbReference>
<dbReference type="Pfam" id="PF01208">
    <property type="entry name" value="URO-D"/>
    <property type="match status" value="1"/>
</dbReference>
<dbReference type="Proteomes" id="UP000030700">
    <property type="component" value="Unassembled WGS sequence"/>
</dbReference>
<dbReference type="EMBL" id="DF820457">
    <property type="protein sequence ID" value="GAK51641.1"/>
    <property type="molecule type" value="Genomic_DNA"/>
</dbReference>
<dbReference type="InterPro" id="IPR038071">
    <property type="entry name" value="UROD/MetE-like_sf"/>
</dbReference>
<sequence>MCGVVCILEKLPSPCPSQEGNSSIFPPGRGKGWVKIMAATKYDYTLKDAMTMPVTPVEIQQFDIARYAAYADECDQRYAEFLRKDEGIAVWQRVRAGEVFRDQCRNMRQSLRWQLGALTRSLEYLTDAPTYLEPWYGIGTTASMFGADYEWPSGQAPVVKPLYHSLEEIPQLIPRESQDVPILRYTLDTITYFLEQTQGRIPMSWCDIQSPINVVGGLVDITQFFLAFYEQPEKVNAILAPLADAVISFTRQQSALIGEVLARPGHGFGSSRQGIGIGLSTDNLIMISPKMYTAFCVADTARIGEHFGGTAIHSCGNWGKWLQAVKKIPNLMMVDGAFSPQTDPAYNKCEEFRDALVNTGIVLHARLVGEPEDVLARVNRLWKPGLKLMIGTHEQNPQAQRQLYHAIHQFCA</sequence>
<dbReference type="Gene3D" id="3.20.20.210">
    <property type="match status" value="1"/>
</dbReference>
<evidence type="ECO:0000259" key="1">
    <source>
        <dbReference type="Pfam" id="PF01208"/>
    </source>
</evidence>
<keyword evidence="3" id="KW-1185">Reference proteome</keyword>
<feature type="domain" description="Uroporphyrinogen decarboxylase (URO-D)" evidence="1">
    <location>
        <begin position="137"/>
        <end position="254"/>
    </location>
</feature>
<dbReference type="SUPFAM" id="SSF51726">
    <property type="entry name" value="UROD/MetE-like"/>
    <property type="match status" value="1"/>
</dbReference>
<dbReference type="InterPro" id="IPR000257">
    <property type="entry name" value="Uroporphyrinogen_deCOase"/>
</dbReference>
<dbReference type="AlphaFoldDB" id="A0A081BMM5"/>
<proteinExistence type="predicted"/>
<dbReference type="STRING" id="1499966.U14_02886"/>
<accession>A0A081BMM5</accession>
<evidence type="ECO:0000313" key="2">
    <source>
        <dbReference type="EMBL" id="GAK51641.1"/>
    </source>
</evidence>
<evidence type="ECO:0000313" key="3">
    <source>
        <dbReference type="Proteomes" id="UP000030700"/>
    </source>
</evidence>